<dbReference type="SUPFAM" id="SSF52172">
    <property type="entry name" value="CheY-like"/>
    <property type="match status" value="1"/>
</dbReference>
<evidence type="ECO:0000256" key="2">
    <source>
        <dbReference type="ARBA" id="ARBA00023015"/>
    </source>
</evidence>
<feature type="modified residue" description="4-aspartylphosphate" evidence="5">
    <location>
        <position position="56"/>
    </location>
</feature>
<evidence type="ECO:0000256" key="4">
    <source>
        <dbReference type="ARBA" id="ARBA00023163"/>
    </source>
</evidence>
<evidence type="ECO:0000259" key="7">
    <source>
        <dbReference type="PROSITE" id="PS50110"/>
    </source>
</evidence>
<evidence type="ECO:0000313" key="9">
    <source>
        <dbReference type="Proteomes" id="UP001268089"/>
    </source>
</evidence>
<dbReference type="CDD" id="cd17535">
    <property type="entry name" value="REC_NarL-like"/>
    <property type="match status" value="1"/>
</dbReference>
<keyword evidence="3" id="KW-0238">DNA-binding</keyword>
<name>A0ABU1ZV95_9BURK</name>
<dbReference type="EMBL" id="JAVDXO010000014">
    <property type="protein sequence ID" value="MDR7308785.1"/>
    <property type="molecule type" value="Genomic_DNA"/>
</dbReference>
<dbReference type="InterPro" id="IPR000792">
    <property type="entry name" value="Tscrpt_reg_LuxR_C"/>
</dbReference>
<protein>
    <submittedName>
        <fullName evidence="8">Two-component system nitrate/nitrite response regulator NarL</fullName>
    </submittedName>
</protein>
<keyword evidence="2" id="KW-0805">Transcription regulation</keyword>
<accession>A0ABU1ZV95</accession>
<dbReference type="InterPro" id="IPR001789">
    <property type="entry name" value="Sig_transdc_resp-reg_receiver"/>
</dbReference>
<evidence type="ECO:0000256" key="3">
    <source>
        <dbReference type="ARBA" id="ARBA00023125"/>
    </source>
</evidence>
<dbReference type="PANTHER" id="PTHR43214">
    <property type="entry name" value="TWO-COMPONENT RESPONSE REGULATOR"/>
    <property type="match status" value="1"/>
</dbReference>
<keyword evidence="4" id="KW-0804">Transcription</keyword>
<dbReference type="SMART" id="SM00421">
    <property type="entry name" value="HTH_LUXR"/>
    <property type="match status" value="1"/>
</dbReference>
<keyword evidence="1 5" id="KW-0597">Phosphoprotein</keyword>
<dbReference type="Proteomes" id="UP001268089">
    <property type="component" value="Unassembled WGS sequence"/>
</dbReference>
<dbReference type="Gene3D" id="3.40.50.2300">
    <property type="match status" value="1"/>
</dbReference>
<dbReference type="CDD" id="cd06170">
    <property type="entry name" value="LuxR_C_like"/>
    <property type="match status" value="1"/>
</dbReference>
<dbReference type="Pfam" id="PF00072">
    <property type="entry name" value="Response_reg"/>
    <property type="match status" value="1"/>
</dbReference>
<dbReference type="SUPFAM" id="SSF46894">
    <property type="entry name" value="C-terminal effector domain of the bipartite response regulators"/>
    <property type="match status" value="1"/>
</dbReference>
<dbReference type="InterPro" id="IPR016032">
    <property type="entry name" value="Sig_transdc_resp-reg_C-effctor"/>
</dbReference>
<dbReference type="PROSITE" id="PS50110">
    <property type="entry name" value="RESPONSE_REGULATORY"/>
    <property type="match status" value="1"/>
</dbReference>
<evidence type="ECO:0000256" key="5">
    <source>
        <dbReference type="PROSITE-ProRule" id="PRU00169"/>
    </source>
</evidence>
<sequence>MRLTQLLVVDDHNLFRRGLIALLKQDGRFDVVGEAADMGQALRCAGQMQPALILLDNHLPGVRGIDGISALKQAFGRARILMLTVSENEEDLAAAMQAGADGYLLKTVESDQLCQAIVRVLAGEPVISPEMMTKFVAAFRTKPLASPPTQTLLPTLAPQPSLEEALSAREREILLLVAHGDSNKLIARQLDIAETTVKVHVQGILRKLQLSSRVQAAVYASAHGLV</sequence>
<dbReference type="RefSeq" id="WP_310346641.1">
    <property type="nucleotide sequence ID" value="NZ_JAVDXO010000014.1"/>
</dbReference>
<evidence type="ECO:0000259" key="6">
    <source>
        <dbReference type="PROSITE" id="PS50043"/>
    </source>
</evidence>
<feature type="domain" description="HTH luxR-type" evidence="6">
    <location>
        <begin position="159"/>
        <end position="224"/>
    </location>
</feature>
<dbReference type="InterPro" id="IPR039420">
    <property type="entry name" value="WalR-like"/>
</dbReference>
<organism evidence="8 9">
    <name type="scientific">Rhodoferax saidenbachensis</name>
    <dbReference type="NCBI Taxonomy" id="1484693"/>
    <lineage>
        <taxon>Bacteria</taxon>
        <taxon>Pseudomonadati</taxon>
        <taxon>Pseudomonadota</taxon>
        <taxon>Betaproteobacteria</taxon>
        <taxon>Burkholderiales</taxon>
        <taxon>Comamonadaceae</taxon>
        <taxon>Rhodoferax</taxon>
    </lineage>
</organism>
<keyword evidence="9" id="KW-1185">Reference proteome</keyword>
<dbReference type="Pfam" id="PF00196">
    <property type="entry name" value="GerE"/>
    <property type="match status" value="1"/>
</dbReference>
<comment type="caution">
    <text evidence="8">The sequence shown here is derived from an EMBL/GenBank/DDBJ whole genome shotgun (WGS) entry which is preliminary data.</text>
</comment>
<evidence type="ECO:0000256" key="1">
    <source>
        <dbReference type="ARBA" id="ARBA00022553"/>
    </source>
</evidence>
<dbReference type="PRINTS" id="PR00038">
    <property type="entry name" value="HTHLUXR"/>
</dbReference>
<dbReference type="PANTHER" id="PTHR43214:SF41">
    <property type="entry name" value="NITRATE_NITRITE RESPONSE REGULATOR PROTEIN NARP"/>
    <property type="match status" value="1"/>
</dbReference>
<feature type="domain" description="Response regulatory" evidence="7">
    <location>
        <begin position="5"/>
        <end position="121"/>
    </location>
</feature>
<dbReference type="SMART" id="SM00448">
    <property type="entry name" value="REC"/>
    <property type="match status" value="1"/>
</dbReference>
<reference evidence="8 9" key="1">
    <citation type="submission" date="2023-07" db="EMBL/GenBank/DDBJ databases">
        <title>Sorghum-associated microbial communities from plants grown in Nebraska, USA.</title>
        <authorList>
            <person name="Schachtman D."/>
        </authorList>
    </citation>
    <scope>NUCLEOTIDE SEQUENCE [LARGE SCALE GENOMIC DNA]</scope>
    <source>
        <strain evidence="8 9">BE308</strain>
    </source>
</reference>
<gene>
    <name evidence="8" type="ORF">J2X15_004107</name>
</gene>
<dbReference type="PROSITE" id="PS50043">
    <property type="entry name" value="HTH_LUXR_2"/>
    <property type="match status" value="1"/>
</dbReference>
<evidence type="ECO:0000313" key="8">
    <source>
        <dbReference type="EMBL" id="MDR7308785.1"/>
    </source>
</evidence>
<proteinExistence type="predicted"/>
<dbReference type="InterPro" id="IPR011006">
    <property type="entry name" value="CheY-like_superfamily"/>
</dbReference>
<dbReference type="InterPro" id="IPR058245">
    <property type="entry name" value="NreC/VraR/RcsB-like_REC"/>
</dbReference>